<dbReference type="Proteomes" id="UP000285232">
    <property type="component" value="Unassembled WGS sequence"/>
</dbReference>
<name>A0A419RRW0_9SPHN</name>
<feature type="chain" id="PRO_5019226710" evidence="1">
    <location>
        <begin position="21"/>
        <end position="318"/>
    </location>
</feature>
<dbReference type="PROSITE" id="PS51257">
    <property type="entry name" value="PROKAR_LIPOPROTEIN"/>
    <property type="match status" value="1"/>
</dbReference>
<keyword evidence="1" id="KW-0732">Signal</keyword>
<evidence type="ECO:0000256" key="1">
    <source>
        <dbReference type="SAM" id="SignalP"/>
    </source>
</evidence>
<dbReference type="Pfam" id="PF01963">
    <property type="entry name" value="TraB_PrgY_gumN"/>
    <property type="match status" value="1"/>
</dbReference>
<comment type="caution">
    <text evidence="2">The sequence shown here is derived from an EMBL/GenBank/DDBJ whole genome shotgun (WGS) entry which is preliminary data.</text>
</comment>
<dbReference type="AlphaFoldDB" id="A0A419RRW0"/>
<dbReference type="CDD" id="cd14789">
    <property type="entry name" value="Tiki"/>
    <property type="match status" value="1"/>
</dbReference>
<dbReference type="RefSeq" id="WP_120047477.1">
    <property type="nucleotide sequence ID" value="NZ_RAHX01000001.1"/>
</dbReference>
<reference evidence="2 3" key="1">
    <citation type="journal article" date="2017" name="Int. J. Syst. Evol. Microbiol.">
        <title>Erythrobacter aquimixticola sp. nov., isolated from the junction between the ocean and a freshwater spring.</title>
        <authorList>
            <person name="Park S."/>
            <person name="Jung Y.T."/>
            <person name="Choi S.J."/>
            <person name="Yoon J.H."/>
        </authorList>
    </citation>
    <scope>NUCLEOTIDE SEQUENCE [LARGE SCALE GENOMIC DNA]</scope>
    <source>
        <strain evidence="2 3">JSSK-14</strain>
    </source>
</reference>
<dbReference type="OrthoDB" id="9806326at2"/>
<dbReference type="InterPro" id="IPR047111">
    <property type="entry name" value="YbaP-like"/>
</dbReference>
<dbReference type="PANTHER" id="PTHR40590:SF1">
    <property type="entry name" value="CYTOPLASMIC PROTEIN"/>
    <property type="match status" value="1"/>
</dbReference>
<dbReference type="PANTHER" id="PTHR40590">
    <property type="entry name" value="CYTOPLASMIC PROTEIN-RELATED"/>
    <property type="match status" value="1"/>
</dbReference>
<evidence type="ECO:0000313" key="2">
    <source>
        <dbReference type="EMBL" id="RJY08515.1"/>
    </source>
</evidence>
<gene>
    <name evidence="2" type="ORF">D6201_03305</name>
</gene>
<evidence type="ECO:0000313" key="3">
    <source>
        <dbReference type="Proteomes" id="UP000285232"/>
    </source>
</evidence>
<dbReference type="EMBL" id="RAHX01000001">
    <property type="protein sequence ID" value="RJY08515.1"/>
    <property type="molecule type" value="Genomic_DNA"/>
</dbReference>
<accession>A0A419RRW0</accession>
<keyword evidence="3" id="KW-1185">Reference proteome</keyword>
<proteinExistence type="predicted"/>
<feature type="signal peptide" evidence="1">
    <location>
        <begin position="1"/>
        <end position="20"/>
    </location>
</feature>
<organism evidence="2 3">
    <name type="scientific">Aurantiacibacter aquimixticola</name>
    <dbReference type="NCBI Taxonomy" id="1958945"/>
    <lineage>
        <taxon>Bacteria</taxon>
        <taxon>Pseudomonadati</taxon>
        <taxon>Pseudomonadota</taxon>
        <taxon>Alphaproteobacteria</taxon>
        <taxon>Sphingomonadales</taxon>
        <taxon>Erythrobacteraceae</taxon>
        <taxon>Aurantiacibacter</taxon>
    </lineage>
</organism>
<dbReference type="InterPro" id="IPR002816">
    <property type="entry name" value="TraB/PrgY/GumN_fam"/>
</dbReference>
<sequence>MFKKLALTASAIAFALSGCATTPGATTSVDAQTAQTMTSNGPALWRVSDEDTTVYLFGTVHVLPEGLDWLDPTVANALASSGQFVSEIDTSLVPEYDPTSGEAPPPELMAIAQMQAQMALLQTGGTLRDLMEEDDRAEYEAAMQSLGLPVNAFDQFEPWFAMISIGQVALMQSGFDPASGVERTLDRMIDGKERYAFETVEQQLGFFDGLPLESQLEFLDESVEGLPEGTDLLNAMIAEWMEGDADELAEILNDNIADAEIYDVLLSRRNANWAEWIEGRMDQPGTVFIAVGAGHLAGRNSVQDYLAARGFDAERVQY</sequence>
<protein>
    <submittedName>
        <fullName evidence="2">TraB/GumN family protein</fullName>
    </submittedName>
</protein>